<dbReference type="EMBL" id="JACIBS010000001">
    <property type="protein sequence ID" value="MBB3663624.1"/>
    <property type="molecule type" value="Genomic_DNA"/>
</dbReference>
<name>A0A839XQ60_9PSEU</name>
<proteinExistence type="predicted"/>
<sequence length="112" mass="11818">MSPAQQHGTPDAATTEPERFEVVFDGRPLPAIAGQSVGSVLTDAGIRSWRTTRTQLRPRGLFCGIGVCYDCLITVDGEPNQRACLVLARPGMALSSTVPGNGPFDTAGETDD</sequence>
<dbReference type="Pfam" id="PF13510">
    <property type="entry name" value="Fer2_4"/>
    <property type="match status" value="1"/>
</dbReference>
<evidence type="ECO:0000313" key="2">
    <source>
        <dbReference type="EMBL" id="MBB3663624.1"/>
    </source>
</evidence>
<dbReference type="AlphaFoldDB" id="A0A839XQ60"/>
<protein>
    <submittedName>
        <fullName evidence="2">Putative molibdopterin-dependent oxidoreductase YjgC</fullName>
    </submittedName>
</protein>
<keyword evidence="1" id="KW-0560">Oxidoreductase</keyword>
<evidence type="ECO:0000313" key="3">
    <source>
        <dbReference type="Proteomes" id="UP000564573"/>
    </source>
</evidence>
<dbReference type="SUPFAM" id="SSF54292">
    <property type="entry name" value="2Fe-2S ferredoxin-like"/>
    <property type="match status" value="1"/>
</dbReference>
<evidence type="ECO:0000256" key="1">
    <source>
        <dbReference type="ARBA" id="ARBA00023002"/>
    </source>
</evidence>
<dbReference type="InterPro" id="IPR036010">
    <property type="entry name" value="2Fe-2S_ferredoxin-like_sf"/>
</dbReference>
<comment type="caution">
    <text evidence="2">The sequence shown here is derived from an EMBL/GenBank/DDBJ whole genome shotgun (WGS) entry which is preliminary data.</text>
</comment>
<reference evidence="2 3" key="1">
    <citation type="submission" date="2020-08" db="EMBL/GenBank/DDBJ databases">
        <title>Sequencing the genomes of 1000 actinobacteria strains.</title>
        <authorList>
            <person name="Klenk H.-P."/>
        </authorList>
    </citation>
    <scope>NUCLEOTIDE SEQUENCE [LARGE SCALE GENOMIC DNA]</scope>
    <source>
        <strain evidence="2 3">DSM 45267</strain>
    </source>
</reference>
<dbReference type="RefSeq" id="WP_183782926.1">
    <property type="nucleotide sequence ID" value="NZ_JACIBS010000001.1"/>
</dbReference>
<dbReference type="Proteomes" id="UP000564573">
    <property type="component" value="Unassembled WGS sequence"/>
</dbReference>
<dbReference type="GO" id="GO:0051536">
    <property type="term" value="F:iron-sulfur cluster binding"/>
    <property type="evidence" value="ECO:0007669"/>
    <property type="project" value="InterPro"/>
</dbReference>
<keyword evidence="3" id="KW-1185">Reference proteome</keyword>
<organism evidence="2 3">
    <name type="scientific">Prauserella sediminis</name>
    <dbReference type="NCBI Taxonomy" id="577680"/>
    <lineage>
        <taxon>Bacteria</taxon>
        <taxon>Bacillati</taxon>
        <taxon>Actinomycetota</taxon>
        <taxon>Actinomycetes</taxon>
        <taxon>Pseudonocardiales</taxon>
        <taxon>Pseudonocardiaceae</taxon>
        <taxon>Prauserella</taxon>
        <taxon>Prauserella salsuginis group</taxon>
    </lineage>
</organism>
<dbReference type="GO" id="GO:0016491">
    <property type="term" value="F:oxidoreductase activity"/>
    <property type="evidence" value="ECO:0007669"/>
    <property type="project" value="UniProtKB-KW"/>
</dbReference>
<dbReference type="InterPro" id="IPR042204">
    <property type="entry name" value="2Fe-2S-bd_N"/>
</dbReference>
<accession>A0A839XQ60</accession>
<dbReference type="Gene3D" id="3.10.20.440">
    <property type="entry name" value="2Fe-2S iron-sulphur cluster binding domain, sarcosine oxidase, alpha subunit, N-terminal domain"/>
    <property type="match status" value="1"/>
</dbReference>
<gene>
    <name evidence="2" type="ORF">FB384_002528</name>
</gene>